<dbReference type="STRING" id="649349.Lbys_2110"/>
<dbReference type="AlphaFoldDB" id="E4RTT2"/>
<dbReference type="GO" id="GO:0008237">
    <property type="term" value="F:metallopeptidase activity"/>
    <property type="evidence" value="ECO:0007669"/>
    <property type="project" value="InterPro"/>
</dbReference>
<dbReference type="Pfam" id="PF17148">
    <property type="entry name" value="DUF5117"/>
    <property type="match status" value="1"/>
</dbReference>
<dbReference type="InterPro" id="IPR033413">
    <property type="entry name" value="DUF5117"/>
</dbReference>
<sequence>MKQIFLFWALFFSYSVLAQDFDTHLKDTRKASGFFDFYVNENKGKIYLEVKNTGEEFLYYTSLARGIGSNDLGLDRGKVGRGKVVKFIQAGNKLLLIEPNYSYRATSSDPLERKAVQESFASSVLFGFEILGRKDGSFLVDFTPFLLRDGDGTAQTISMNRQGNYSFDASRSGLFLENCKSFPLNTEFEATITLSGSGAGPFLRSVVPSVEHVTVHQHHSFVKSPEPGYKPRELDTRIGYFGTDYFDYSSPIDQPIVKKLIARHRLEKKYPNQAISEPVKPIVYYLDSGVPEPIRSALFEGATWWNQAFEAAGFKDAFQVKMLPADADPMDVRYNLIQWVHRSTRGWSYGASITDPRTGEILKGKVTLGSLRVRQDYLIAQGLTGDFDSGKEQPHLVKMALDRLKQLSAHEIGHTLGLPHNYVASVAGRASVMDYPHPTVKLTDGKIDLSDAYAMGIGEFDKMAIRWGYEQFPEGVDEKKALNDMAKQLISAGYKFLSDGDARPDGSVHPQTHLWDNGSSATEELKHIMAVRKIALQGFGPNRIPAGTPYANLEEVLVPIYMLHRFQTQAAAKVLGGAYYNFGVKGDVLPVFEPATSKEQWEAFDALMSTLDPEFLALSPEVLKLIPPRAYRFGANIRETFRKRTGLTFDPLGPVEAASYLTMGLMLNPERASRLAVQKVYDKSLPSLSEVLQKMTQSLWKNPAISGTDYKAQIRRLNAVMYLTELMKLSQSKGASLEAKISAHAAISEIKALTKTASAWNAWVQTLIRNFEENPKSFEPENFHIAPDGQPIDQDYDWLGIDCEHEH</sequence>
<protein>
    <recommendedName>
        <fullName evidence="7">Peptidase M10A and M12B matrixin and adamalysin</fullName>
    </recommendedName>
</protein>
<evidence type="ECO:0000259" key="4">
    <source>
        <dbReference type="Pfam" id="PF17162"/>
    </source>
</evidence>
<dbReference type="PANTHER" id="PTHR38478">
    <property type="entry name" value="PEPTIDASE M1A AND M12B"/>
    <property type="match status" value="1"/>
</dbReference>
<reference key="1">
    <citation type="submission" date="2010-11" db="EMBL/GenBank/DDBJ databases">
        <title>The complete genome of Leadbetterella byssophila DSM 17132.</title>
        <authorList>
            <consortium name="US DOE Joint Genome Institute (JGI-PGF)"/>
            <person name="Lucas S."/>
            <person name="Copeland A."/>
            <person name="Lapidus A."/>
            <person name="Glavina del Rio T."/>
            <person name="Dalin E."/>
            <person name="Tice H."/>
            <person name="Bruce D."/>
            <person name="Goodwin L."/>
            <person name="Pitluck S."/>
            <person name="Kyrpides N."/>
            <person name="Mavromatis K."/>
            <person name="Ivanova N."/>
            <person name="Teshima H."/>
            <person name="Brettin T."/>
            <person name="Detter J.C."/>
            <person name="Han C."/>
            <person name="Tapia R."/>
            <person name="Land M."/>
            <person name="Hauser L."/>
            <person name="Markowitz V."/>
            <person name="Cheng J.-F."/>
            <person name="Hugenholtz P."/>
            <person name="Woyke T."/>
            <person name="Wu D."/>
            <person name="Tindall B."/>
            <person name="Pomrenke H.G."/>
            <person name="Brambilla E."/>
            <person name="Klenk H.-P."/>
            <person name="Eisen J.A."/>
        </authorList>
    </citation>
    <scope>NUCLEOTIDE SEQUENCE [LARGE SCALE GENOMIC DNA]</scope>
    <source>
        <strain>DSM 17132</strain>
    </source>
</reference>
<dbReference type="Proteomes" id="UP000007435">
    <property type="component" value="Chromosome"/>
</dbReference>
<dbReference type="InterPro" id="IPR032534">
    <property type="entry name" value="EcxA_zinc-bd"/>
</dbReference>
<dbReference type="EMBL" id="CP002305">
    <property type="protein sequence ID" value="ADQ17806.1"/>
    <property type="molecule type" value="Genomic_DNA"/>
</dbReference>
<evidence type="ECO:0000256" key="1">
    <source>
        <dbReference type="SAM" id="SignalP"/>
    </source>
</evidence>
<dbReference type="eggNOG" id="COG1913">
    <property type="taxonomic scope" value="Bacteria"/>
</dbReference>
<feature type="domain" description="EcxA zinc-binding" evidence="2">
    <location>
        <begin position="398"/>
        <end position="703"/>
    </location>
</feature>
<proteinExistence type="predicted"/>
<dbReference type="Pfam" id="PF17162">
    <property type="entry name" value="DUF5118"/>
    <property type="match status" value="1"/>
</dbReference>
<evidence type="ECO:0000259" key="3">
    <source>
        <dbReference type="Pfam" id="PF17148"/>
    </source>
</evidence>
<keyword evidence="1" id="KW-0732">Signal</keyword>
<keyword evidence="6" id="KW-1185">Reference proteome</keyword>
<dbReference type="Gene3D" id="3.40.390.10">
    <property type="entry name" value="Collagenase (Catalytic Domain)"/>
    <property type="match status" value="1"/>
</dbReference>
<reference evidence="5 6" key="2">
    <citation type="journal article" date="2011" name="Stand. Genomic Sci.">
        <title>Complete genome sequence of Leadbetterella byssophila type strain (4M15).</title>
        <authorList>
            <person name="Abt B."/>
            <person name="Teshima H."/>
            <person name="Lucas S."/>
            <person name="Lapidus A."/>
            <person name="Del Rio T.G."/>
            <person name="Nolan M."/>
            <person name="Tice H."/>
            <person name="Cheng J.F."/>
            <person name="Pitluck S."/>
            <person name="Liolios K."/>
            <person name="Pagani I."/>
            <person name="Ivanova N."/>
            <person name="Mavromatis K."/>
            <person name="Pati A."/>
            <person name="Tapia R."/>
            <person name="Han C."/>
            <person name="Goodwin L."/>
            <person name="Chen A."/>
            <person name="Palaniappan K."/>
            <person name="Land M."/>
            <person name="Hauser L."/>
            <person name="Chang Y.J."/>
            <person name="Jeffries C.D."/>
            <person name="Rohde M."/>
            <person name="Goker M."/>
            <person name="Tindall B.J."/>
            <person name="Detter J.C."/>
            <person name="Woyke T."/>
            <person name="Bristow J."/>
            <person name="Eisen J.A."/>
            <person name="Markowitz V."/>
            <person name="Hugenholtz P."/>
            <person name="Klenk H.P."/>
            <person name="Kyrpides N.C."/>
        </authorList>
    </citation>
    <scope>NUCLEOTIDE SEQUENCE [LARGE SCALE GENOMIC DNA]</scope>
    <source>
        <strain evidence="6">DSM 17132 / JCM 16389 / KACC 11308 / NBRC 106382 / 4M15</strain>
    </source>
</reference>
<evidence type="ECO:0000313" key="5">
    <source>
        <dbReference type="EMBL" id="ADQ17806.1"/>
    </source>
</evidence>
<evidence type="ECO:0000259" key="2">
    <source>
        <dbReference type="Pfam" id="PF16313"/>
    </source>
</evidence>
<dbReference type="OrthoDB" id="9776599at2"/>
<dbReference type="RefSeq" id="WP_013408852.1">
    <property type="nucleotide sequence ID" value="NC_014655.1"/>
</dbReference>
<feature type="signal peptide" evidence="1">
    <location>
        <begin position="1"/>
        <end position="18"/>
    </location>
</feature>
<dbReference type="HOGENOM" id="CLU_008630_0_0_10"/>
<dbReference type="PANTHER" id="PTHR38478:SF1">
    <property type="entry name" value="ZINC DEPENDENT METALLOPROTEASE DOMAIN LIPOPROTEIN"/>
    <property type="match status" value="1"/>
</dbReference>
<evidence type="ECO:0000313" key="6">
    <source>
        <dbReference type="Proteomes" id="UP000007435"/>
    </source>
</evidence>
<feature type="domain" description="DUF5118" evidence="4">
    <location>
        <begin position="20"/>
        <end position="66"/>
    </location>
</feature>
<dbReference type="InterPro" id="IPR024079">
    <property type="entry name" value="MetalloPept_cat_dom_sf"/>
</dbReference>
<dbReference type="InterPro" id="IPR034032">
    <property type="entry name" value="Zn_MMP-like_bac"/>
</dbReference>
<name>E4RTT2_LEAB4</name>
<dbReference type="SUPFAM" id="SSF55486">
    <property type="entry name" value="Metalloproteases ('zincins'), catalytic domain"/>
    <property type="match status" value="1"/>
</dbReference>
<feature type="chain" id="PRO_5003188136" description="Peptidase M10A and M12B matrixin and adamalysin" evidence="1">
    <location>
        <begin position="19"/>
        <end position="807"/>
    </location>
</feature>
<evidence type="ECO:0008006" key="7">
    <source>
        <dbReference type="Google" id="ProtNLM"/>
    </source>
</evidence>
<dbReference type="InterPro" id="IPR033428">
    <property type="entry name" value="DUF5118"/>
</dbReference>
<accession>E4RTT2</accession>
<dbReference type="KEGG" id="lby:Lbys_2110"/>
<dbReference type="Pfam" id="PF16313">
    <property type="entry name" value="DUF4953"/>
    <property type="match status" value="1"/>
</dbReference>
<dbReference type="CDD" id="cd04276">
    <property type="entry name" value="ZnMc_MMP_like_2"/>
    <property type="match status" value="1"/>
</dbReference>
<organism evidence="5 6">
    <name type="scientific">Leadbetterella byssophila (strain DSM 17132 / JCM 16389 / KACC 11308 / NBRC 106382 / 4M15)</name>
    <dbReference type="NCBI Taxonomy" id="649349"/>
    <lineage>
        <taxon>Bacteria</taxon>
        <taxon>Pseudomonadati</taxon>
        <taxon>Bacteroidota</taxon>
        <taxon>Cytophagia</taxon>
        <taxon>Cytophagales</taxon>
        <taxon>Leadbetterellaceae</taxon>
        <taxon>Leadbetterella</taxon>
    </lineage>
</organism>
<gene>
    <name evidence="5" type="ordered locus">Lbys_2110</name>
</gene>
<feature type="domain" description="DUF5117" evidence="3">
    <location>
        <begin position="78"/>
        <end position="269"/>
    </location>
</feature>